<proteinExistence type="predicted"/>
<evidence type="ECO:0000313" key="10">
    <source>
        <dbReference type="Proteomes" id="UP001295684"/>
    </source>
</evidence>
<feature type="transmembrane region" description="Helical" evidence="7">
    <location>
        <begin position="958"/>
        <end position="982"/>
    </location>
</feature>
<name>A0AAD1YAS9_EUPCR</name>
<organism evidence="9 10">
    <name type="scientific">Euplotes crassus</name>
    <dbReference type="NCBI Taxonomy" id="5936"/>
    <lineage>
        <taxon>Eukaryota</taxon>
        <taxon>Sar</taxon>
        <taxon>Alveolata</taxon>
        <taxon>Ciliophora</taxon>
        <taxon>Intramacronucleata</taxon>
        <taxon>Spirotrichea</taxon>
        <taxon>Hypotrichia</taxon>
        <taxon>Euplotida</taxon>
        <taxon>Euplotidae</taxon>
        <taxon>Moneuplotes</taxon>
    </lineage>
</organism>
<feature type="compositionally biased region" description="Basic and acidic residues" evidence="6">
    <location>
        <begin position="1"/>
        <end position="12"/>
    </location>
</feature>
<feature type="transmembrane region" description="Helical" evidence="7">
    <location>
        <begin position="889"/>
        <end position="919"/>
    </location>
</feature>
<feature type="transmembrane region" description="Helical" evidence="7">
    <location>
        <begin position="705"/>
        <end position="727"/>
    </location>
</feature>
<dbReference type="Gene3D" id="1.10.287.70">
    <property type="match status" value="1"/>
</dbReference>
<gene>
    <name evidence="9" type="ORF">ECRASSUSDP1_LOCUS28961</name>
</gene>
<evidence type="ECO:0000256" key="3">
    <source>
        <dbReference type="ARBA" id="ARBA00022737"/>
    </source>
</evidence>
<accession>A0AAD1YAS9</accession>
<dbReference type="InterPro" id="IPR024862">
    <property type="entry name" value="TRPV"/>
</dbReference>
<feature type="transmembrane region" description="Helical" evidence="7">
    <location>
        <begin position="807"/>
        <end position="828"/>
    </location>
</feature>
<protein>
    <recommendedName>
        <fullName evidence="8">Ion transport domain-containing protein</fullName>
    </recommendedName>
</protein>
<dbReference type="PANTHER" id="PTHR10582:SF2">
    <property type="entry name" value="INACTIVE"/>
    <property type="match status" value="1"/>
</dbReference>
<feature type="transmembrane region" description="Helical" evidence="7">
    <location>
        <begin position="858"/>
        <end position="877"/>
    </location>
</feature>
<keyword evidence="10" id="KW-1185">Reference proteome</keyword>
<feature type="transmembrane region" description="Helical" evidence="7">
    <location>
        <begin position="1097"/>
        <end position="1121"/>
    </location>
</feature>
<dbReference type="Proteomes" id="UP001295684">
    <property type="component" value="Unassembled WGS sequence"/>
</dbReference>
<evidence type="ECO:0000256" key="5">
    <source>
        <dbReference type="ARBA" id="ARBA00023136"/>
    </source>
</evidence>
<comment type="subcellular location">
    <subcellularLocation>
        <location evidence="1">Membrane</location>
        <topology evidence="1">Multi-pass membrane protein</topology>
    </subcellularLocation>
</comment>
<dbReference type="EMBL" id="CAMPGE010029846">
    <property type="protein sequence ID" value="CAI2387331.1"/>
    <property type="molecule type" value="Genomic_DNA"/>
</dbReference>
<feature type="transmembrane region" description="Helical" evidence="7">
    <location>
        <begin position="1013"/>
        <end position="1037"/>
    </location>
</feature>
<keyword evidence="5 7" id="KW-0472">Membrane</keyword>
<feature type="domain" description="Ion transport" evidence="8">
    <location>
        <begin position="717"/>
        <end position="991"/>
    </location>
</feature>
<keyword evidence="4 7" id="KW-1133">Transmembrane helix</keyword>
<reference evidence="9" key="1">
    <citation type="submission" date="2023-07" db="EMBL/GenBank/DDBJ databases">
        <authorList>
            <consortium name="AG Swart"/>
            <person name="Singh M."/>
            <person name="Singh A."/>
            <person name="Seah K."/>
            <person name="Emmerich C."/>
        </authorList>
    </citation>
    <scope>NUCLEOTIDE SEQUENCE</scope>
    <source>
        <strain evidence="9">DP1</strain>
    </source>
</reference>
<evidence type="ECO:0000256" key="7">
    <source>
        <dbReference type="SAM" id="Phobius"/>
    </source>
</evidence>
<evidence type="ECO:0000256" key="6">
    <source>
        <dbReference type="SAM" id="MobiDB-lite"/>
    </source>
</evidence>
<feature type="transmembrane region" description="Helical" evidence="7">
    <location>
        <begin position="1049"/>
        <end position="1077"/>
    </location>
</feature>
<dbReference type="GO" id="GO:0005216">
    <property type="term" value="F:monoatomic ion channel activity"/>
    <property type="evidence" value="ECO:0007669"/>
    <property type="project" value="InterPro"/>
</dbReference>
<feature type="region of interest" description="Disordered" evidence="6">
    <location>
        <begin position="1"/>
        <end position="21"/>
    </location>
</feature>
<feature type="region of interest" description="Disordered" evidence="6">
    <location>
        <begin position="270"/>
        <end position="308"/>
    </location>
</feature>
<comment type="caution">
    <text evidence="9">The sequence shown here is derived from an EMBL/GenBank/DDBJ whole genome shotgun (WGS) entry which is preliminary data.</text>
</comment>
<dbReference type="GO" id="GO:0098703">
    <property type="term" value="P:calcium ion import across plasma membrane"/>
    <property type="evidence" value="ECO:0007669"/>
    <property type="project" value="TreeGrafter"/>
</dbReference>
<evidence type="ECO:0000256" key="1">
    <source>
        <dbReference type="ARBA" id="ARBA00004141"/>
    </source>
</evidence>
<sequence length="1535" mass="179040">MDSSSEENKSALEDDESFERDYVVTHNKDGTPLSKDHEECLIQKLIRLKMEADKKVEEENKETLPPVDLSLKDKIIDEELEEYIDFLVLTLDENRDILYLLMFIAAIEDDEKLTISIKEKTDNFEGYNTPENQNDLNNLAELLTNDPLILNRAFIHAINLRSIPIIEYIIKGAENLYLNPSIDDAHILKLVEDYKDPKCIQILKLICIKEITLINDEEITLDLSMNNHTDLDSSIRKSSNLFLGQRMNSKPIESLGQDKLGISKFKDQTLKNKKRKRNGSVRVSPKKNQPKKKSKPLPPKPEYKKKKSPFNKFLEKSDIIEVAIRAAHISDDQEMELITELYDLLTTPTSETVALYKLLIYYEQIQTFELTLKNRIKHGVSKDRTMVTVRDLDEIQMGRKDDDNVYDFDEIISDAFAYSIRLNKIHISFYLFKKYEDDVYGNKFLCIKAIFESFKNDDTQINHVMYLEERLFILEKFSKYIEYKMGLEFLNIMHDQVLDDPKDNFLVYCPNPLKIIILLLNISIGIKTKHQNLKFKAQKFRSTLCDIAHSVIDTASNMNEVEDLLRDKTYSGMEVLDLIAHLDIIEILQNTMIDSIISNMYFGPYERETFLKKSTCYKIVEEQVREEPGTEGLVTRSFKIISFKNNFKGLKKYFKIQTKLCKKCRRKDGMAIESLAQDEEEDNQEGTVGHMFMFQIWKKSLDVQYLIEAGVIFVIALIWLIFANLVVEITEDIEDLNSEISQQNSVGASQDDIDKNVSKLAEYSSDYLRYLHLLLVVSSLTYTYLLKDIEEHIYCALRSVYLKTFSNKILLNIANAFCVTYWLCFHIFSFDNNTTGMTDTERADTIIARMDKESLFDIRYTLSILMTIQLTRLLFTLQVSRTFGPLVKILVSMLMDVLIFMFLYLLLFLIFTSVGLLLFQELREFSNIGHSAKTLFAASLGDFNFDLFDDIKESSPELGYIFLSVFLLFTAIMLLNFLIAILSNTYAELNDVKNALYLRKVIHLRQRYDYDRLYSAVVFSTPPFNIFSLILAPLVIYKRSRTLNRVILIIQYIWVGALSVVFFSILSVLMIPISYLVLIGQKFRAIPLKPLRGMKDIWYRILDLVLFIFIGIFFLLFWVGLDIFNYSMMLFAYKIIYINDYEEERQDLIIKEMDGTMKKQEDNKDFTKSTSISNTKMLQKQFYHNSSKNKGMNPVKEGLSNNTLKIMKAILNVVKEIHMKNVGDSNHNHFNVNFIPTICVLDEIKQFLLIQEQINTVVLGVTYQKREDFFSDPKFEKLVDAILAAEQRDKMLNAISEEPEKDEQSTDKREVDTLGQTKTPIIRKRFSVWDEHFQLPKETKEADDDRREYWSEYLKSFLTKSNEKWILDQFNLCKKFLNQNSIVGHYDDFSHPAYEEFSHIRSMKRKCTDLDDVLHSKKRFSALVKSSSKDDASKHQREDSNIPVHRISDIDLSVLKCDINSLLRTLEEIQNKVKMNMILSCNGEEIRKEDLSKTQVNNEKFVRQQFSMINFGRNFTAVEYSLNNPSDPLNKFKLR</sequence>
<dbReference type="InterPro" id="IPR005821">
    <property type="entry name" value="Ion_trans_dom"/>
</dbReference>
<dbReference type="GO" id="GO:0005886">
    <property type="term" value="C:plasma membrane"/>
    <property type="evidence" value="ECO:0007669"/>
    <property type="project" value="TreeGrafter"/>
</dbReference>
<evidence type="ECO:0000256" key="2">
    <source>
        <dbReference type="ARBA" id="ARBA00022692"/>
    </source>
</evidence>
<evidence type="ECO:0000259" key="8">
    <source>
        <dbReference type="Pfam" id="PF00520"/>
    </source>
</evidence>
<evidence type="ECO:0000313" key="9">
    <source>
        <dbReference type="EMBL" id="CAI2387331.1"/>
    </source>
</evidence>
<evidence type="ECO:0000256" key="4">
    <source>
        <dbReference type="ARBA" id="ARBA00022989"/>
    </source>
</evidence>
<keyword evidence="3" id="KW-0677">Repeat</keyword>
<feature type="compositionally biased region" description="Basic residues" evidence="6">
    <location>
        <begin position="271"/>
        <end position="295"/>
    </location>
</feature>
<dbReference type="PANTHER" id="PTHR10582">
    <property type="entry name" value="TRANSIENT RECEPTOR POTENTIAL ION CHANNEL PROTEIN"/>
    <property type="match status" value="1"/>
</dbReference>
<dbReference type="Pfam" id="PF00520">
    <property type="entry name" value="Ion_trans"/>
    <property type="match status" value="1"/>
</dbReference>
<keyword evidence="2 7" id="KW-0812">Transmembrane</keyword>